<reference evidence="5" key="1">
    <citation type="submission" date="2017-01" db="EMBL/GenBank/DDBJ databases">
        <authorList>
            <person name="Wang Y."/>
            <person name="White M."/>
            <person name="Kvist S."/>
            <person name="Moncalvo J.-M."/>
        </authorList>
    </citation>
    <scope>NUCLEOTIDE SEQUENCE [LARGE SCALE GENOMIC DNA]</scope>
    <source>
        <strain evidence="5">COL-18-3</strain>
    </source>
</reference>
<feature type="compositionally biased region" description="Acidic residues" evidence="1">
    <location>
        <begin position="395"/>
        <end position="414"/>
    </location>
</feature>
<feature type="compositionally biased region" description="Low complexity" evidence="1">
    <location>
        <begin position="415"/>
        <end position="431"/>
    </location>
</feature>
<proteinExistence type="predicted"/>
<feature type="chain" id="PRO_5011960884" description="Carbohydrate-binding module family 19 domain-containing protein" evidence="2">
    <location>
        <begin position="21"/>
        <end position="495"/>
    </location>
</feature>
<dbReference type="EMBL" id="LSSK01000304">
    <property type="protein sequence ID" value="OMH83819.1"/>
    <property type="molecule type" value="Genomic_DNA"/>
</dbReference>
<dbReference type="AlphaFoldDB" id="A0A1R1PSB8"/>
<dbReference type="GO" id="GO:0006032">
    <property type="term" value="P:chitin catabolic process"/>
    <property type="evidence" value="ECO:0007669"/>
    <property type="project" value="InterPro"/>
</dbReference>
<name>A0A1R1PSB8_ZANCU</name>
<gene>
    <name evidence="4" type="ORF">AX774_g2669</name>
</gene>
<evidence type="ECO:0000256" key="1">
    <source>
        <dbReference type="SAM" id="MobiDB-lite"/>
    </source>
</evidence>
<dbReference type="GO" id="GO:0008061">
    <property type="term" value="F:chitin binding"/>
    <property type="evidence" value="ECO:0007669"/>
    <property type="project" value="InterPro"/>
</dbReference>
<feature type="region of interest" description="Disordered" evidence="1">
    <location>
        <begin position="154"/>
        <end position="309"/>
    </location>
</feature>
<feature type="domain" description="Carbohydrate-binding module family 19" evidence="3">
    <location>
        <begin position="100"/>
        <end position="132"/>
    </location>
</feature>
<feature type="compositionally biased region" description="Low complexity" evidence="1">
    <location>
        <begin position="375"/>
        <end position="394"/>
    </location>
</feature>
<evidence type="ECO:0000313" key="4">
    <source>
        <dbReference type="EMBL" id="OMH83819.1"/>
    </source>
</evidence>
<evidence type="ECO:0000256" key="2">
    <source>
        <dbReference type="SAM" id="SignalP"/>
    </source>
</evidence>
<dbReference type="InterPro" id="IPR005089">
    <property type="entry name" value="CBM19"/>
</dbReference>
<dbReference type="OrthoDB" id="6020543at2759"/>
<feature type="region of interest" description="Disordered" evidence="1">
    <location>
        <begin position="375"/>
        <end position="431"/>
    </location>
</feature>
<accession>A0A1R1PSB8</accession>
<sequence length="495" mass="53068">MVRKALVISLLLTTIDIVSSNFLYEFGNAGGRFELRADNGLFYKRQDNPSKQAARINEASTTESDSSMETVSVDEEVDNNEFHNINLDEKKSPSDPCSGVEYACTEDEMKYLQCDNNKFIERDCNPGTVCIRVGKKSISCANPEDRVWIEEILNGSEENASNSTKSEEADSSESSSDTGATSIEDSANSESSESKSSSESSELESSSESSGSESSSESSGSKSSSESSESKSSNESSESESSSESSSTASKTTSAQSSTESEQESTTSETRISSESMTETSTMSETTSMTEGHHGETGEPPFDFNEKKNLSDKCDPVEYACTDDSKKFLQCTADGTFTELDCAPGTICVRTGAKAISCAHPDDVSWIEKLFNSASNETSSEGSHTSSQSTSVNESENEAEEESEEVQEGLESLEEVTSNTHTSTLETHSESLTYASSSISTTAEGGSCADGKYYCSENKKQFARCNFGTKVYMDCPAGTECNEDAVGSPCVAISM</sequence>
<comment type="caution">
    <text evidence="4">The sequence shown here is derived from an EMBL/GenBank/DDBJ whole genome shotgun (WGS) entry which is preliminary data.</text>
</comment>
<keyword evidence="5" id="KW-1185">Reference proteome</keyword>
<feature type="region of interest" description="Disordered" evidence="1">
    <location>
        <begin position="52"/>
        <end position="71"/>
    </location>
</feature>
<feature type="compositionally biased region" description="Low complexity" evidence="1">
    <location>
        <begin position="172"/>
        <end position="290"/>
    </location>
</feature>
<feature type="signal peptide" evidence="2">
    <location>
        <begin position="1"/>
        <end position="20"/>
    </location>
</feature>
<evidence type="ECO:0000313" key="5">
    <source>
        <dbReference type="Proteomes" id="UP000188320"/>
    </source>
</evidence>
<keyword evidence="2" id="KW-0732">Signal</keyword>
<evidence type="ECO:0000259" key="3">
    <source>
        <dbReference type="Pfam" id="PF03427"/>
    </source>
</evidence>
<dbReference type="Pfam" id="PF03427">
    <property type="entry name" value="CBM_19"/>
    <property type="match status" value="1"/>
</dbReference>
<dbReference type="Proteomes" id="UP000188320">
    <property type="component" value="Unassembled WGS sequence"/>
</dbReference>
<protein>
    <recommendedName>
        <fullName evidence="3">Carbohydrate-binding module family 19 domain-containing protein</fullName>
    </recommendedName>
</protein>
<organism evidence="4 5">
    <name type="scientific">Zancudomyces culisetae</name>
    <name type="common">Gut fungus</name>
    <name type="synonym">Smittium culisetae</name>
    <dbReference type="NCBI Taxonomy" id="1213189"/>
    <lineage>
        <taxon>Eukaryota</taxon>
        <taxon>Fungi</taxon>
        <taxon>Fungi incertae sedis</taxon>
        <taxon>Zoopagomycota</taxon>
        <taxon>Kickxellomycotina</taxon>
        <taxon>Harpellomycetes</taxon>
        <taxon>Harpellales</taxon>
        <taxon>Legeriomycetaceae</taxon>
        <taxon>Zancudomyces</taxon>
    </lineage>
</organism>
<feature type="compositionally biased region" description="Polar residues" evidence="1">
    <location>
        <begin position="58"/>
        <end position="70"/>
    </location>
</feature>